<accession>A0ACB8XM68</accession>
<name>A0ACB8XM68_ARCLA</name>
<protein>
    <submittedName>
        <fullName evidence="1">Uncharacterized protein</fullName>
    </submittedName>
</protein>
<reference evidence="2" key="1">
    <citation type="journal article" date="2022" name="Mol. Ecol. Resour.">
        <title>The genomes of chicory, endive, great burdock and yacon provide insights into Asteraceae palaeo-polyploidization history and plant inulin production.</title>
        <authorList>
            <person name="Fan W."/>
            <person name="Wang S."/>
            <person name="Wang H."/>
            <person name="Wang A."/>
            <person name="Jiang F."/>
            <person name="Liu H."/>
            <person name="Zhao H."/>
            <person name="Xu D."/>
            <person name="Zhang Y."/>
        </authorList>
    </citation>
    <scope>NUCLEOTIDE SEQUENCE [LARGE SCALE GENOMIC DNA]</scope>
    <source>
        <strain evidence="2">cv. Niubang</strain>
    </source>
</reference>
<proteinExistence type="predicted"/>
<comment type="caution">
    <text evidence="1">The sequence shown here is derived from an EMBL/GenBank/DDBJ whole genome shotgun (WGS) entry which is preliminary data.</text>
</comment>
<dbReference type="Proteomes" id="UP001055879">
    <property type="component" value="Linkage Group LG16"/>
</dbReference>
<reference evidence="1 2" key="2">
    <citation type="journal article" date="2022" name="Mol. Ecol. Resour.">
        <title>The genomes of chicory, endive, great burdock and yacon provide insights into Asteraceae paleo-polyploidization history and plant inulin production.</title>
        <authorList>
            <person name="Fan W."/>
            <person name="Wang S."/>
            <person name="Wang H."/>
            <person name="Wang A."/>
            <person name="Jiang F."/>
            <person name="Liu H."/>
            <person name="Zhao H."/>
            <person name="Xu D."/>
            <person name="Zhang Y."/>
        </authorList>
    </citation>
    <scope>NUCLEOTIDE SEQUENCE [LARGE SCALE GENOMIC DNA]</scope>
    <source>
        <strain evidence="2">cv. Niubang</strain>
    </source>
</reference>
<organism evidence="1 2">
    <name type="scientific">Arctium lappa</name>
    <name type="common">Greater burdock</name>
    <name type="synonym">Lappa major</name>
    <dbReference type="NCBI Taxonomy" id="4217"/>
    <lineage>
        <taxon>Eukaryota</taxon>
        <taxon>Viridiplantae</taxon>
        <taxon>Streptophyta</taxon>
        <taxon>Embryophyta</taxon>
        <taxon>Tracheophyta</taxon>
        <taxon>Spermatophyta</taxon>
        <taxon>Magnoliopsida</taxon>
        <taxon>eudicotyledons</taxon>
        <taxon>Gunneridae</taxon>
        <taxon>Pentapetalae</taxon>
        <taxon>asterids</taxon>
        <taxon>campanulids</taxon>
        <taxon>Asterales</taxon>
        <taxon>Asteraceae</taxon>
        <taxon>Carduoideae</taxon>
        <taxon>Cardueae</taxon>
        <taxon>Arctiinae</taxon>
        <taxon>Arctium</taxon>
    </lineage>
</organism>
<evidence type="ECO:0000313" key="1">
    <source>
        <dbReference type="EMBL" id="KAI3669526.1"/>
    </source>
</evidence>
<gene>
    <name evidence="1" type="ORF">L6452_40762</name>
</gene>
<dbReference type="EMBL" id="CM042062">
    <property type="protein sequence ID" value="KAI3669526.1"/>
    <property type="molecule type" value="Genomic_DNA"/>
</dbReference>
<evidence type="ECO:0000313" key="2">
    <source>
        <dbReference type="Proteomes" id="UP001055879"/>
    </source>
</evidence>
<sequence>MAEEDHGMRRSLEELRQTFKSGTTRSVDWRKQQLRAILRLIHENEHLLFQLLESELGKHPVESYRDEIGVVKKSVDHALSCIDQWISPKKGRLPLLFFPASGKVLPEPLGLVLIIGSWNFPITLTLDPLIGAISAGNTVVLKPSELAPKCASFLANKLPLYLDPKAIKVIEGGSEVANQLLEYKWDKIFFTGSTKVGKIVMSAAAKHLTPVTLELGGKCPAIFDSLPNADMKVAIKRLVGGKWGPCSGQACIGIDYLLVEQKFASSLIEQLKKIIKRFYGDDVRNLKNLAKIVNKTHFDRLRNLLEDPAVANCIVYGGSFDDTNLIIEPTILLDPPLDAEIMNEEIFGPLLPIITLDNIEESIEFINSKPKPLALYAFTKNEKFKKRILAETSSGSVAFNDTMIQFVCDELPFGGVGQSGFGRYHGKYSFDTFSHEKAVLERSFYFELEPRHPPWNNFKLEFLRLAYNFNYVGLLLHLLGLKRA</sequence>
<keyword evidence="2" id="KW-1185">Reference proteome</keyword>